<protein>
    <submittedName>
        <fullName evidence="2">Uncharacterized protein</fullName>
    </submittedName>
</protein>
<feature type="compositionally biased region" description="Basic residues" evidence="1">
    <location>
        <begin position="106"/>
        <end position="115"/>
    </location>
</feature>
<evidence type="ECO:0000313" key="2">
    <source>
        <dbReference type="EMBL" id="MPL59354.1"/>
    </source>
</evidence>
<proteinExistence type="predicted"/>
<feature type="region of interest" description="Disordered" evidence="1">
    <location>
        <begin position="1"/>
        <end position="115"/>
    </location>
</feature>
<feature type="compositionally biased region" description="Basic and acidic residues" evidence="1">
    <location>
        <begin position="1"/>
        <end position="39"/>
    </location>
</feature>
<name>A0A644SXJ9_9ZZZZ</name>
<dbReference type="AlphaFoldDB" id="A0A644SXJ9"/>
<accession>A0A644SXJ9</accession>
<sequence length="115" mass="12754">MSEHAVKNSEKEAKTDRKDDNDHHDQQGPGRPEAEKTENETTTDAVSEQSNPNQGTLSLDATCTPADIKYPTDLGLNESREKLDENIDRLHQAKGKAAKRPGTYRQKARKAGVLQ</sequence>
<feature type="compositionally biased region" description="Polar residues" evidence="1">
    <location>
        <begin position="40"/>
        <end position="61"/>
    </location>
</feature>
<reference evidence="2" key="1">
    <citation type="submission" date="2019-08" db="EMBL/GenBank/DDBJ databases">
        <authorList>
            <person name="Kucharzyk K."/>
            <person name="Murdoch R.W."/>
            <person name="Higgins S."/>
            <person name="Loffler F."/>
        </authorList>
    </citation>
    <scope>NUCLEOTIDE SEQUENCE</scope>
</reference>
<evidence type="ECO:0000256" key="1">
    <source>
        <dbReference type="SAM" id="MobiDB-lite"/>
    </source>
</evidence>
<organism evidence="2">
    <name type="scientific">bioreactor metagenome</name>
    <dbReference type="NCBI Taxonomy" id="1076179"/>
    <lineage>
        <taxon>unclassified sequences</taxon>
        <taxon>metagenomes</taxon>
        <taxon>ecological metagenomes</taxon>
    </lineage>
</organism>
<feature type="compositionally biased region" description="Basic and acidic residues" evidence="1">
    <location>
        <begin position="78"/>
        <end position="91"/>
    </location>
</feature>
<comment type="caution">
    <text evidence="2">The sequence shown here is derived from an EMBL/GenBank/DDBJ whole genome shotgun (WGS) entry which is preliminary data.</text>
</comment>
<gene>
    <name evidence="2" type="ORF">SDC9_04906</name>
</gene>
<dbReference type="EMBL" id="VSSQ01000009">
    <property type="protein sequence ID" value="MPL59354.1"/>
    <property type="molecule type" value="Genomic_DNA"/>
</dbReference>